<organism evidence="1 2">
    <name type="scientific">Pseudochryseolinea flava</name>
    <dbReference type="NCBI Taxonomy" id="2059302"/>
    <lineage>
        <taxon>Bacteria</taxon>
        <taxon>Pseudomonadati</taxon>
        <taxon>Bacteroidota</taxon>
        <taxon>Cytophagia</taxon>
        <taxon>Cytophagales</taxon>
        <taxon>Fulvivirgaceae</taxon>
        <taxon>Pseudochryseolinea</taxon>
    </lineage>
</organism>
<dbReference type="AlphaFoldDB" id="A0A364Y7K4"/>
<evidence type="ECO:0000313" key="1">
    <source>
        <dbReference type="EMBL" id="RAW03051.1"/>
    </source>
</evidence>
<gene>
    <name evidence="1" type="ORF">DQQ10_02840</name>
</gene>
<proteinExistence type="predicted"/>
<sequence>MIVRATILVCILSVISLNCWSQKKRVTHSGSKHNRSGFNGSKSKGKKIACPIFEDSQYPYHGLGFKLGDPFAFTYKFYPSKKFAFAADLGKAASGLYNRYFREKFSEYQNFDTLTNNSFVRYLSHRVKGDFIGEIKALYHIDGKGISPGLQFYIGAGWEWKNTRLSYDYLYEGGAAGSETLPGNYQVYRGTQGPQGVLGIEYSYFKLPISAFMELEYFADVQADPGWRNVEGGVGLRYIF</sequence>
<keyword evidence="2" id="KW-1185">Reference proteome</keyword>
<reference evidence="1 2" key="1">
    <citation type="submission" date="2018-06" db="EMBL/GenBank/DDBJ databases">
        <title>Chryseolinea flavus sp. nov., a member of the phylum Bacteroidetes isolated from soil.</title>
        <authorList>
            <person name="Li Y."/>
            <person name="Wang J."/>
        </authorList>
    </citation>
    <scope>NUCLEOTIDE SEQUENCE [LARGE SCALE GENOMIC DNA]</scope>
    <source>
        <strain evidence="1 2">SDU1-6</strain>
    </source>
</reference>
<accession>A0A364Y7K4</accession>
<dbReference type="RefSeq" id="WP_112745266.1">
    <property type="nucleotide sequence ID" value="NZ_QMFY01000001.1"/>
</dbReference>
<protein>
    <recommendedName>
        <fullName evidence="3">Outer membrane protein beta-barrel domain-containing protein</fullName>
    </recommendedName>
</protein>
<name>A0A364Y7K4_9BACT</name>
<dbReference type="OrthoDB" id="978645at2"/>
<evidence type="ECO:0008006" key="3">
    <source>
        <dbReference type="Google" id="ProtNLM"/>
    </source>
</evidence>
<comment type="caution">
    <text evidence="1">The sequence shown here is derived from an EMBL/GenBank/DDBJ whole genome shotgun (WGS) entry which is preliminary data.</text>
</comment>
<dbReference type="EMBL" id="QMFY01000001">
    <property type="protein sequence ID" value="RAW03051.1"/>
    <property type="molecule type" value="Genomic_DNA"/>
</dbReference>
<dbReference type="Proteomes" id="UP000251889">
    <property type="component" value="Unassembled WGS sequence"/>
</dbReference>
<evidence type="ECO:0000313" key="2">
    <source>
        <dbReference type="Proteomes" id="UP000251889"/>
    </source>
</evidence>